<organism evidence="3 4">
    <name type="scientific">Prunus avium</name>
    <name type="common">Cherry</name>
    <name type="synonym">Cerasus avium</name>
    <dbReference type="NCBI Taxonomy" id="42229"/>
    <lineage>
        <taxon>Eukaryota</taxon>
        <taxon>Viridiplantae</taxon>
        <taxon>Streptophyta</taxon>
        <taxon>Embryophyta</taxon>
        <taxon>Tracheophyta</taxon>
        <taxon>Spermatophyta</taxon>
        <taxon>Magnoliopsida</taxon>
        <taxon>eudicotyledons</taxon>
        <taxon>Gunneridae</taxon>
        <taxon>Pentapetalae</taxon>
        <taxon>rosids</taxon>
        <taxon>fabids</taxon>
        <taxon>Rosales</taxon>
        <taxon>Rosaceae</taxon>
        <taxon>Amygdaloideae</taxon>
        <taxon>Amygdaleae</taxon>
        <taxon>Prunus</taxon>
    </lineage>
</organism>
<sequence length="244" mass="26919">MAKRDVTLMTYMLLSIAFQWNLSSPTVLSWLIWLDQNARMHGQKGRHPDDLYAIAHRLSVEFIFANSVHVRTHPPSSTHWCPPPPGKLKLNVDGACSTSVWKRGLGAVVRNVHGDLMGAISVPITGCFSAKVTELLAIREGLQFTWETGYDSLVVETDAKNAINDIISGTEAFGVAGGIINDIHMLSRNFDSLSFVFSPRLCNTVADRLAKFALGSVSIDVWLEEGPPWLNVFLQADADRLELS</sequence>
<name>A0A6P5RZ31_PRUAV</name>
<dbReference type="GeneID" id="110751579"/>
<dbReference type="InterPro" id="IPR012337">
    <property type="entry name" value="RNaseH-like_sf"/>
</dbReference>
<dbReference type="PANTHER" id="PTHR47074">
    <property type="entry name" value="BNAC02G40300D PROTEIN"/>
    <property type="match status" value="1"/>
</dbReference>
<dbReference type="Pfam" id="PF13456">
    <property type="entry name" value="RVT_3"/>
    <property type="match status" value="1"/>
</dbReference>
<dbReference type="GO" id="GO:0003676">
    <property type="term" value="F:nucleic acid binding"/>
    <property type="evidence" value="ECO:0007669"/>
    <property type="project" value="InterPro"/>
</dbReference>
<dbReference type="Proteomes" id="UP000515124">
    <property type="component" value="Unplaced"/>
</dbReference>
<dbReference type="InterPro" id="IPR052929">
    <property type="entry name" value="RNase_H-like_EbsB-rel"/>
</dbReference>
<keyword evidence="3" id="KW-1185">Reference proteome</keyword>
<evidence type="ECO:0000256" key="1">
    <source>
        <dbReference type="SAM" id="Phobius"/>
    </source>
</evidence>
<dbReference type="InterPro" id="IPR036397">
    <property type="entry name" value="RNaseH_sf"/>
</dbReference>
<keyword evidence="1" id="KW-1133">Transmembrane helix</keyword>
<keyword evidence="1" id="KW-0472">Membrane</keyword>
<gene>
    <name evidence="4" type="primary">LOC110751579</name>
</gene>
<dbReference type="InterPro" id="IPR002156">
    <property type="entry name" value="RNaseH_domain"/>
</dbReference>
<evidence type="ECO:0000259" key="2">
    <source>
        <dbReference type="Pfam" id="PF13456"/>
    </source>
</evidence>
<dbReference type="GO" id="GO:0004523">
    <property type="term" value="F:RNA-DNA hybrid ribonuclease activity"/>
    <property type="evidence" value="ECO:0007669"/>
    <property type="project" value="InterPro"/>
</dbReference>
<evidence type="ECO:0000313" key="4">
    <source>
        <dbReference type="RefSeq" id="XP_021807757.1"/>
    </source>
</evidence>
<proteinExistence type="predicted"/>
<dbReference type="PANTHER" id="PTHR47074:SF75">
    <property type="entry name" value="RNASE H TYPE-1 DOMAIN-CONTAINING PROTEIN"/>
    <property type="match status" value="1"/>
</dbReference>
<feature type="domain" description="RNase H type-1" evidence="2">
    <location>
        <begin position="91"/>
        <end position="213"/>
    </location>
</feature>
<dbReference type="Gene3D" id="3.30.420.10">
    <property type="entry name" value="Ribonuclease H-like superfamily/Ribonuclease H"/>
    <property type="match status" value="1"/>
</dbReference>
<dbReference type="AlphaFoldDB" id="A0A6P5RZ31"/>
<dbReference type="InterPro" id="IPR044730">
    <property type="entry name" value="RNase_H-like_dom_plant"/>
</dbReference>
<feature type="transmembrane region" description="Helical" evidence="1">
    <location>
        <begin position="12"/>
        <end position="34"/>
    </location>
</feature>
<evidence type="ECO:0000313" key="3">
    <source>
        <dbReference type="Proteomes" id="UP000515124"/>
    </source>
</evidence>
<reference evidence="4" key="1">
    <citation type="submission" date="2025-08" db="UniProtKB">
        <authorList>
            <consortium name="RefSeq"/>
        </authorList>
    </citation>
    <scope>IDENTIFICATION</scope>
</reference>
<protein>
    <submittedName>
        <fullName evidence="4">Uncharacterized protein LOC110751579</fullName>
    </submittedName>
</protein>
<keyword evidence="1" id="KW-0812">Transmembrane</keyword>
<dbReference type="CDD" id="cd06222">
    <property type="entry name" value="RNase_H_like"/>
    <property type="match status" value="1"/>
</dbReference>
<dbReference type="SUPFAM" id="SSF53098">
    <property type="entry name" value="Ribonuclease H-like"/>
    <property type="match status" value="1"/>
</dbReference>
<dbReference type="RefSeq" id="XP_021807757.1">
    <property type="nucleotide sequence ID" value="XM_021952065.1"/>
</dbReference>
<dbReference type="KEGG" id="pavi:110751579"/>
<accession>A0A6P5RZ31</accession>